<dbReference type="STRING" id="195913.SAMN04488004_1379"/>
<dbReference type="RefSeq" id="WP_090191852.1">
    <property type="nucleotide sequence ID" value="NZ_FOTF01000037.1"/>
</dbReference>
<evidence type="ECO:0000313" key="3">
    <source>
        <dbReference type="Proteomes" id="UP000199550"/>
    </source>
</evidence>
<organism evidence="2 3">
    <name type="scientific">Loktanella salsilacus</name>
    <dbReference type="NCBI Taxonomy" id="195913"/>
    <lineage>
        <taxon>Bacteria</taxon>
        <taxon>Pseudomonadati</taxon>
        <taxon>Pseudomonadota</taxon>
        <taxon>Alphaproteobacteria</taxon>
        <taxon>Rhodobacterales</taxon>
        <taxon>Roseobacteraceae</taxon>
        <taxon>Loktanella</taxon>
    </lineage>
</organism>
<sequence length="124" mass="13713">MTFEQDEINAAALEAYGRIIRAWKLSQREAAALADMSESRWQRARPTGFTGTLTHDQLLRFSAIVGIYAGLEQYFSDPLAKTWFTRPNTGPLFHGARPIDVAIAGGLPQILTIRNYVDALNCGA</sequence>
<proteinExistence type="predicted"/>
<reference evidence="2 3" key="1">
    <citation type="submission" date="2016-10" db="EMBL/GenBank/DDBJ databases">
        <authorList>
            <person name="de Groot N.N."/>
        </authorList>
    </citation>
    <scope>NUCLEOTIDE SEQUENCE [LARGE SCALE GENOMIC DNA]</scope>
    <source>
        <strain evidence="2 3">DSM 16199</strain>
    </source>
</reference>
<dbReference type="Proteomes" id="UP000199550">
    <property type="component" value="Unassembled WGS sequence"/>
</dbReference>
<protein>
    <recommendedName>
        <fullName evidence="1">Antitoxin Xre-like helix-turn-helix domain-containing protein</fullName>
    </recommendedName>
</protein>
<feature type="domain" description="Antitoxin Xre-like helix-turn-helix" evidence="1">
    <location>
        <begin position="8"/>
        <end position="62"/>
    </location>
</feature>
<dbReference type="OrthoDB" id="117888at2"/>
<dbReference type="InterPro" id="IPR046847">
    <property type="entry name" value="Xre-like_HTH"/>
</dbReference>
<dbReference type="EMBL" id="FOTF01000037">
    <property type="protein sequence ID" value="SFL65540.1"/>
    <property type="molecule type" value="Genomic_DNA"/>
</dbReference>
<dbReference type="AlphaFoldDB" id="A0A1I4JG47"/>
<evidence type="ECO:0000313" key="2">
    <source>
        <dbReference type="EMBL" id="SFL65540.1"/>
    </source>
</evidence>
<accession>A0A1I4JG47</accession>
<dbReference type="Pfam" id="PF20432">
    <property type="entry name" value="Xre-like-HTH"/>
    <property type="match status" value="1"/>
</dbReference>
<keyword evidence="3" id="KW-1185">Reference proteome</keyword>
<name>A0A1I4JG47_9RHOB</name>
<evidence type="ECO:0000259" key="1">
    <source>
        <dbReference type="Pfam" id="PF20432"/>
    </source>
</evidence>
<dbReference type="GO" id="GO:0003677">
    <property type="term" value="F:DNA binding"/>
    <property type="evidence" value="ECO:0007669"/>
    <property type="project" value="InterPro"/>
</dbReference>
<gene>
    <name evidence="2" type="ORF">SAMN04488004_1379</name>
</gene>